<evidence type="ECO:0000256" key="5">
    <source>
        <dbReference type="SAM" id="MobiDB-lite"/>
    </source>
</evidence>
<evidence type="ECO:0000256" key="1">
    <source>
        <dbReference type="ARBA" id="ARBA00004370"/>
    </source>
</evidence>
<dbReference type="AlphaFoldDB" id="G5J8V0"/>
<dbReference type="InterPro" id="IPR023408">
    <property type="entry name" value="MscS_beta-dom_sf"/>
</dbReference>
<dbReference type="GO" id="GO:0008381">
    <property type="term" value="F:mechanosensitive monoatomic ion channel activity"/>
    <property type="evidence" value="ECO:0007669"/>
    <property type="project" value="InterPro"/>
</dbReference>
<dbReference type="EMBL" id="AESD01000593">
    <property type="protein sequence ID" value="EHJ11390.1"/>
    <property type="molecule type" value="Genomic_DNA"/>
</dbReference>
<feature type="transmembrane region" description="Helical" evidence="6">
    <location>
        <begin position="339"/>
        <end position="360"/>
    </location>
</feature>
<dbReference type="GO" id="GO:0071470">
    <property type="term" value="P:cellular response to osmotic stress"/>
    <property type="evidence" value="ECO:0007669"/>
    <property type="project" value="InterPro"/>
</dbReference>
<accession>G5J8V0</accession>
<dbReference type="InterPro" id="IPR030192">
    <property type="entry name" value="YbdG"/>
</dbReference>
<dbReference type="Proteomes" id="UP000003477">
    <property type="component" value="Unassembled WGS sequence"/>
</dbReference>
<evidence type="ECO:0000313" key="10">
    <source>
        <dbReference type="Proteomes" id="UP000003477"/>
    </source>
</evidence>
<dbReference type="SUPFAM" id="SSF50182">
    <property type="entry name" value="Sm-like ribonucleoproteins"/>
    <property type="match status" value="1"/>
</dbReference>
<protein>
    <recommendedName>
        <fullName evidence="8">Mechanosensitive ion channel MscS domain-containing protein</fullName>
    </recommendedName>
</protein>
<feature type="chain" id="PRO_5003479183" description="Mechanosensitive ion channel MscS domain-containing protein" evidence="7">
    <location>
        <begin position="42"/>
        <end position="663"/>
    </location>
</feature>
<feature type="region of interest" description="Disordered" evidence="5">
    <location>
        <begin position="49"/>
        <end position="96"/>
    </location>
</feature>
<feature type="signal peptide" evidence="7">
    <location>
        <begin position="1"/>
        <end position="41"/>
    </location>
</feature>
<dbReference type="PANTHER" id="PTHR30414">
    <property type="entry name" value="MINICONDUCTANCE MECHANOSENSITIVE CHANNEL YBDG"/>
    <property type="match status" value="1"/>
</dbReference>
<proteinExistence type="predicted"/>
<feature type="transmembrane region" description="Helical" evidence="6">
    <location>
        <begin position="313"/>
        <end position="333"/>
    </location>
</feature>
<keyword evidence="7" id="KW-0732">Signal</keyword>
<dbReference type="Pfam" id="PF00924">
    <property type="entry name" value="MS_channel_2nd"/>
    <property type="match status" value="1"/>
</dbReference>
<evidence type="ECO:0000256" key="6">
    <source>
        <dbReference type="SAM" id="Phobius"/>
    </source>
</evidence>
<evidence type="ECO:0000256" key="3">
    <source>
        <dbReference type="ARBA" id="ARBA00022989"/>
    </source>
</evidence>
<reference evidence="9 10" key="1">
    <citation type="journal article" date="2011" name="Front. Microbiol.">
        <title>Two Strains of Crocosphaera watsonii with Highly Conserved Genomes are Distinguished by Strain-Specific Features.</title>
        <authorList>
            <person name="Bench S.R."/>
            <person name="Ilikchyan I.N."/>
            <person name="Tripp H.J."/>
            <person name="Zehr J.P."/>
        </authorList>
    </citation>
    <scope>NUCLEOTIDE SEQUENCE [LARGE SCALE GENOMIC DNA]</scope>
    <source>
        <strain evidence="9 10">WH 0003</strain>
    </source>
</reference>
<feature type="compositionally biased region" description="Polar residues" evidence="5">
    <location>
        <begin position="83"/>
        <end position="94"/>
    </location>
</feature>
<keyword evidence="2 6" id="KW-0812">Transmembrane</keyword>
<feature type="transmembrane region" description="Helical" evidence="6">
    <location>
        <begin position="274"/>
        <end position="292"/>
    </location>
</feature>
<evidence type="ECO:0000313" key="9">
    <source>
        <dbReference type="EMBL" id="EHJ11390.1"/>
    </source>
</evidence>
<feature type="transmembrane region" description="Helical" evidence="6">
    <location>
        <begin position="380"/>
        <end position="403"/>
    </location>
</feature>
<feature type="domain" description="Mechanosensitive ion channel MscS" evidence="8">
    <location>
        <begin position="430"/>
        <end position="498"/>
    </location>
</feature>
<keyword evidence="3 6" id="KW-1133">Transmembrane helix</keyword>
<comment type="caution">
    <text evidence="9">The sequence shown here is derived from an EMBL/GenBank/DDBJ whole genome shotgun (WGS) entry which is preliminary data.</text>
</comment>
<evidence type="ECO:0000256" key="2">
    <source>
        <dbReference type="ARBA" id="ARBA00022692"/>
    </source>
</evidence>
<dbReference type="InterPro" id="IPR006685">
    <property type="entry name" value="MscS_channel_2nd"/>
</dbReference>
<dbReference type="InterPro" id="IPR010920">
    <property type="entry name" value="LSM_dom_sf"/>
</dbReference>
<evidence type="ECO:0000259" key="8">
    <source>
        <dbReference type="Pfam" id="PF00924"/>
    </source>
</evidence>
<dbReference type="GO" id="GO:0005886">
    <property type="term" value="C:plasma membrane"/>
    <property type="evidence" value="ECO:0007669"/>
    <property type="project" value="TreeGrafter"/>
</dbReference>
<gene>
    <name evidence="9" type="ORF">CWATWH0003_3870</name>
</gene>
<dbReference type="PATRIC" id="fig|423471.3.peg.3627"/>
<feature type="transmembrane region" description="Helical" evidence="6">
    <location>
        <begin position="409"/>
        <end position="428"/>
    </location>
</feature>
<evidence type="ECO:0000256" key="7">
    <source>
        <dbReference type="SAM" id="SignalP"/>
    </source>
</evidence>
<evidence type="ECO:0000256" key="4">
    <source>
        <dbReference type="ARBA" id="ARBA00023136"/>
    </source>
</evidence>
<keyword evidence="4 6" id="KW-0472">Membrane</keyword>
<dbReference type="Gene3D" id="2.30.30.60">
    <property type="match status" value="1"/>
</dbReference>
<dbReference type="PANTHER" id="PTHR30414:SF0">
    <property type="entry name" value="MINICONDUCTANCE MECHANOSENSITIVE CHANNEL YBDG"/>
    <property type="match status" value="1"/>
</dbReference>
<name>G5J8V0_CROWT</name>
<organism evidence="9 10">
    <name type="scientific">Crocosphaera watsonii WH 0003</name>
    <dbReference type="NCBI Taxonomy" id="423471"/>
    <lineage>
        <taxon>Bacteria</taxon>
        <taxon>Bacillati</taxon>
        <taxon>Cyanobacteriota</taxon>
        <taxon>Cyanophyceae</taxon>
        <taxon>Oscillatoriophycideae</taxon>
        <taxon>Chroococcales</taxon>
        <taxon>Aphanothecaceae</taxon>
        <taxon>Crocosphaera</taxon>
    </lineage>
</organism>
<comment type="subcellular location">
    <subcellularLocation>
        <location evidence="1">Membrane</location>
    </subcellularLocation>
</comment>
<sequence length="663" mass="75038">MYRLKKRFAPQLSSTFSLKLCIIISLLTCFLLVTLSSVTQAQNPVIAPSPNLEETEEVVPSKKVYPSDPNLEETEEVPPTPSLSPTNNQENSQLKEAAKDPEIQELMKRFNVGVQEAIKLRDKKNELDTLGLFSLSSGQLGNLQYQAIKLDGRIVMPVAANLEDDKNILRVRVKTIENTLDEIVKRNINPDDIKIFPSILNQETVLVISPKNQSGIADIQVRQKWLLMTITAADSRLYGIPIPVLATISSHIVHEALEVSWKARQPHSILQQGVISFGILILMIIASWLLLASQKYVLPGKKHKKSMFWNRRLLLIGHAIIWFPGMGFILRGFPDSYEIGFWLLENTFTISIAIISFLLISRILDLIVKFGEAQERLKIVPVRVFVQLFYILVASLFILIIIANSINQPLTNILATVGAGSAILMLIFKDSIMGFTAGLQLAANRMVALGDWIEMPKYGADGFINEVNLFTVKVLNWDNTITSIPTYALISDSFKNWRVMFESGVRKIQRAVYIDMTSIKFCDQEMLEKFSTMKYIGEDIKQHLSNNNLEPTDEKFLTNIGVFRAYVMAYLHAHPKVSPGPYFLVRQLHPTAHGLPIEIYVYSNDTAWAHYEEIQSGIFDHILCVIPQFDLRVFQSPSSYDLGTLRMRDKLIENSSDLSMDNY</sequence>